<accession>A0A848M217</accession>
<dbReference type="GO" id="GO:0043565">
    <property type="term" value="F:sequence-specific DNA binding"/>
    <property type="evidence" value="ECO:0007669"/>
    <property type="project" value="InterPro"/>
</dbReference>
<evidence type="ECO:0000256" key="2">
    <source>
        <dbReference type="ARBA" id="ARBA00023125"/>
    </source>
</evidence>
<name>A0A848M217_PAELE</name>
<dbReference type="InterPro" id="IPR009057">
    <property type="entry name" value="Homeodomain-like_sf"/>
</dbReference>
<dbReference type="SUPFAM" id="SSF51215">
    <property type="entry name" value="Regulatory protein AraC"/>
    <property type="match status" value="1"/>
</dbReference>
<gene>
    <name evidence="5" type="ORF">HII30_02235</name>
</gene>
<evidence type="ECO:0000256" key="3">
    <source>
        <dbReference type="ARBA" id="ARBA00023163"/>
    </source>
</evidence>
<keyword evidence="6" id="KW-1185">Reference proteome</keyword>
<sequence length="281" mass="32211">MDKEKTRSQLIEMYLASLNVNVTAMGFNRVGQDWREMNYRPDYNKFYLIMDGEGWLQIGDQELCPKPGQMVLMPEGITQSYSTTVAQDYTKYWCHFTAKVGSLNLFDLIQIPWLLDLGDDLDKPVSFFQDMLQEQRSKHLSASLNMKSSLLRLIGCYLDRASQVKLQNPHSETSTILQATLSYIDDHYHRNITVLELAELSHLHPNSLIRLFKKHLGTSPIQYVNRKRVQQIKWLLATTDLSLAEIGEQSGIPDVSYLSKAFKSATGFSPTAYKMMLQTAE</sequence>
<comment type="caution">
    <text evidence="5">The sequence shown here is derived from an EMBL/GenBank/DDBJ whole genome shotgun (WGS) entry which is preliminary data.</text>
</comment>
<evidence type="ECO:0000256" key="1">
    <source>
        <dbReference type="ARBA" id="ARBA00023015"/>
    </source>
</evidence>
<dbReference type="PANTHER" id="PTHR43280">
    <property type="entry name" value="ARAC-FAMILY TRANSCRIPTIONAL REGULATOR"/>
    <property type="match status" value="1"/>
</dbReference>
<dbReference type="EMBL" id="JABBPN010000002">
    <property type="protein sequence ID" value="NMO94606.1"/>
    <property type="molecule type" value="Genomic_DNA"/>
</dbReference>
<dbReference type="PROSITE" id="PS00041">
    <property type="entry name" value="HTH_ARAC_FAMILY_1"/>
    <property type="match status" value="1"/>
</dbReference>
<dbReference type="SUPFAM" id="SSF46689">
    <property type="entry name" value="Homeodomain-like"/>
    <property type="match status" value="2"/>
</dbReference>
<keyword evidence="3" id="KW-0804">Transcription</keyword>
<dbReference type="InterPro" id="IPR037923">
    <property type="entry name" value="HTH-like"/>
</dbReference>
<dbReference type="PANTHER" id="PTHR43280:SF2">
    <property type="entry name" value="HTH-TYPE TRANSCRIPTIONAL REGULATOR EXSA"/>
    <property type="match status" value="1"/>
</dbReference>
<proteinExistence type="predicted"/>
<keyword evidence="1" id="KW-0805">Transcription regulation</keyword>
<dbReference type="RefSeq" id="WP_169503315.1">
    <property type="nucleotide sequence ID" value="NZ_JABBPN010000002.1"/>
</dbReference>
<dbReference type="Proteomes" id="UP000565468">
    <property type="component" value="Unassembled WGS sequence"/>
</dbReference>
<organism evidence="5 6">
    <name type="scientific">Paenibacillus lemnae</name>
    <dbReference type="NCBI Taxonomy" id="1330551"/>
    <lineage>
        <taxon>Bacteria</taxon>
        <taxon>Bacillati</taxon>
        <taxon>Bacillota</taxon>
        <taxon>Bacilli</taxon>
        <taxon>Bacillales</taxon>
        <taxon>Paenibacillaceae</taxon>
        <taxon>Paenibacillus</taxon>
    </lineage>
</organism>
<reference evidence="5 6" key="1">
    <citation type="submission" date="2020-04" db="EMBL/GenBank/DDBJ databases">
        <title>Paenibacillus algicola sp. nov., a novel marine bacterium producing alginate lyase.</title>
        <authorList>
            <person name="Huang H."/>
        </authorList>
    </citation>
    <scope>NUCLEOTIDE SEQUENCE [LARGE SCALE GENOMIC DNA]</scope>
    <source>
        <strain evidence="5 6">L7-75</strain>
    </source>
</reference>
<dbReference type="InterPro" id="IPR018062">
    <property type="entry name" value="HTH_AraC-typ_CS"/>
</dbReference>
<evidence type="ECO:0000313" key="6">
    <source>
        <dbReference type="Proteomes" id="UP000565468"/>
    </source>
</evidence>
<protein>
    <submittedName>
        <fullName evidence="5">Helix-turn-helix transcriptional regulator</fullName>
    </submittedName>
</protein>
<evidence type="ECO:0000259" key="4">
    <source>
        <dbReference type="PROSITE" id="PS01124"/>
    </source>
</evidence>
<dbReference type="PROSITE" id="PS01124">
    <property type="entry name" value="HTH_ARAC_FAMILY_2"/>
    <property type="match status" value="1"/>
</dbReference>
<dbReference type="InterPro" id="IPR018060">
    <property type="entry name" value="HTH_AraC"/>
</dbReference>
<dbReference type="Pfam" id="PF12833">
    <property type="entry name" value="HTH_18"/>
    <property type="match status" value="1"/>
</dbReference>
<evidence type="ECO:0000313" key="5">
    <source>
        <dbReference type="EMBL" id="NMO94606.1"/>
    </source>
</evidence>
<dbReference type="Gene3D" id="1.10.10.60">
    <property type="entry name" value="Homeodomain-like"/>
    <property type="match status" value="2"/>
</dbReference>
<keyword evidence="2" id="KW-0238">DNA-binding</keyword>
<dbReference type="Gene3D" id="2.60.120.280">
    <property type="entry name" value="Regulatory protein AraC"/>
    <property type="match status" value="1"/>
</dbReference>
<feature type="domain" description="HTH araC/xylS-type" evidence="4">
    <location>
        <begin position="178"/>
        <end position="276"/>
    </location>
</feature>
<dbReference type="GO" id="GO:0003700">
    <property type="term" value="F:DNA-binding transcription factor activity"/>
    <property type="evidence" value="ECO:0007669"/>
    <property type="project" value="InterPro"/>
</dbReference>
<dbReference type="SMART" id="SM00342">
    <property type="entry name" value="HTH_ARAC"/>
    <property type="match status" value="1"/>
</dbReference>
<dbReference type="AlphaFoldDB" id="A0A848M217"/>